<dbReference type="Proteomes" id="UP000596049">
    <property type="component" value="Chromosome"/>
</dbReference>
<evidence type="ECO:0000313" key="1">
    <source>
        <dbReference type="EMBL" id="QQP14399.1"/>
    </source>
</evidence>
<dbReference type="InterPro" id="IPR000415">
    <property type="entry name" value="Nitroreductase-like"/>
</dbReference>
<dbReference type="EMBL" id="CP067341">
    <property type="protein sequence ID" value="QQP14399.1"/>
    <property type="molecule type" value="Genomic_DNA"/>
</dbReference>
<sequence>MAAIIEYEDSQVVEDDGYKERKLKEYEVLHEFPNWEQSNGLRSGYCKRLREMESYFLSLTNTNESFPVVHFPNLEIDLNLLRETTFQRNSGQGLFGVVGKYRPIDWRTFTQIGRFKVDTQEESVQLYAFVIQAEDFEVGIYSYSANEKEFIQKNIGQFETLLQKNCQYPFFNLHSMTCVYFIYSPIKLYVEKYGPVGWRIALMEAGRIAQRICMQYAKLGFFARPVKCFDEKGMNTVLISEDRMPIYSIIVGSSKYSDLKINISD</sequence>
<dbReference type="Gene3D" id="3.40.109.10">
    <property type="entry name" value="NADH Oxidase"/>
    <property type="match status" value="1"/>
</dbReference>
<protein>
    <recommendedName>
        <fullName evidence="3">Nitroreductase domain-containing protein</fullName>
    </recommendedName>
</protein>
<keyword evidence="2" id="KW-1185">Reference proteome</keyword>
<organism evidence="1 2">
    <name type="scientific">Lysinibacillus agricola</name>
    <dbReference type="NCBI Taxonomy" id="2590012"/>
    <lineage>
        <taxon>Bacteria</taxon>
        <taxon>Bacillati</taxon>
        <taxon>Bacillota</taxon>
        <taxon>Bacilli</taxon>
        <taxon>Bacillales</taxon>
        <taxon>Bacillaceae</taxon>
        <taxon>Lysinibacillus</taxon>
    </lineage>
</organism>
<reference evidence="1 2" key="1">
    <citation type="submission" date="2020-01" db="EMBL/GenBank/DDBJ databases">
        <authorList>
            <person name="Liu G."/>
            <person name="Liu B."/>
        </authorList>
    </citation>
    <scope>NUCLEOTIDE SEQUENCE [LARGE SCALE GENOMIC DNA]</scope>
    <source>
        <strain evidence="1 2">FJAT-51161</strain>
    </source>
</reference>
<name>A0ABX7AX71_9BACI</name>
<evidence type="ECO:0008006" key="3">
    <source>
        <dbReference type="Google" id="ProtNLM"/>
    </source>
</evidence>
<proteinExistence type="predicted"/>
<evidence type="ECO:0000313" key="2">
    <source>
        <dbReference type="Proteomes" id="UP000596049"/>
    </source>
</evidence>
<dbReference type="RefSeq" id="WP_053593009.1">
    <property type="nucleotide sequence ID" value="NZ_CP067341.1"/>
</dbReference>
<accession>A0ABX7AX71</accession>
<gene>
    <name evidence="1" type="ORF">FJQ98_10490</name>
</gene>